<dbReference type="Pfam" id="PF11611">
    <property type="entry name" value="DUF4352"/>
    <property type="match status" value="1"/>
</dbReference>
<dbReference type="EMBL" id="BMNT01000001">
    <property type="protein sequence ID" value="GGK61177.1"/>
    <property type="molecule type" value="Genomic_DNA"/>
</dbReference>
<comment type="caution">
    <text evidence="5">The sequence shown here is derived from an EMBL/GenBank/DDBJ whole genome shotgun (WGS) entry which is preliminary data.</text>
</comment>
<keyword evidence="3" id="KW-0472">Membrane</keyword>
<organism evidence="5 6">
    <name type="scientific">Sphaerisporangium melleum</name>
    <dbReference type="NCBI Taxonomy" id="321316"/>
    <lineage>
        <taxon>Bacteria</taxon>
        <taxon>Bacillati</taxon>
        <taxon>Actinomycetota</taxon>
        <taxon>Actinomycetes</taxon>
        <taxon>Streptosporangiales</taxon>
        <taxon>Streptosporangiaceae</taxon>
        <taxon>Sphaerisporangium</taxon>
    </lineage>
</organism>
<name>A0A917QNM9_9ACTN</name>
<evidence type="ECO:0000256" key="2">
    <source>
        <dbReference type="SAM" id="MobiDB-lite"/>
    </source>
</evidence>
<feature type="region of interest" description="Disordered" evidence="2">
    <location>
        <begin position="53"/>
        <end position="87"/>
    </location>
</feature>
<reference evidence="5" key="2">
    <citation type="submission" date="2020-09" db="EMBL/GenBank/DDBJ databases">
        <authorList>
            <person name="Sun Q."/>
            <person name="Ohkuma M."/>
        </authorList>
    </citation>
    <scope>NUCLEOTIDE SEQUENCE</scope>
    <source>
        <strain evidence="5">JCM 13064</strain>
    </source>
</reference>
<accession>A0A917QNM9</accession>
<keyword evidence="1" id="KW-0732">Signal</keyword>
<dbReference type="AlphaFoldDB" id="A0A917QNM9"/>
<evidence type="ECO:0000256" key="3">
    <source>
        <dbReference type="SAM" id="Phobius"/>
    </source>
</evidence>
<gene>
    <name evidence="5" type="ORF">GCM10007964_00350</name>
</gene>
<evidence type="ECO:0000256" key="1">
    <source>
        <dbReference type="ARBA" id="ARBA00022729"/>
    </source>
</evidence>
<keyword evidence="3" id="KW-1133">Transmembrane helix</keyword>
<sequence>MSQPYGPPVPQGHYGHHAPPPKKKRTGLKIFLGLVVLLVLMAGCAAIFASGAPSGTTTAQTTDTPSKGQSKAKNEDKKDSEPDVPGIGQVVKDGKFAFKVTKLAKATRVGGDFLHKDAQGVFWLINVTVKNIGDEPQSFIGDTQKLFDAKGREYSASSEAALYLENSKSLYEEINPGNTVKGVVLFDLPKNVKPAEIELHDSMFSGGVKVDLS</sequence>
<keyword evidence="6" id="KW-1185">Reference proteome</keyword>
<evidence type="ECO:0000313" key="5">
    <source>
        <dbReference type="EMBL" id="GGK61177.1"/>
    </source>
</evidence>
<evidence type="ECO:0000259" key="4">
    <source>
        <dbReference type="Pfam" id="PF11611"/>
    </source>
</evidence>
<evidence type="ECO:0000313" key="6">
    <source>
        <dbReference type="Proteomes" id="UP000645217"/>
    </source>
</evidence>
<proteinExistence type="predicted"/>
<feature type="compositionally biased region" description="Polar residues" evidence="2">
    <location>
        <begin position="53"/>
        <end position="71"/>
    </location>
</feature>
<dbReference type="Gene3D" id="2.60.40.1240">
    <property type="match status" value="1"/>
</dbReference>
<feature type="region of interest" description="Disordered" evidence="2">
    <location>
        <begin position="1"/>
        <end position="21"/>
    </location>
</feature>
<protein>
    <submittedName>
        <fullName evidence="5">Mpr protein</fullName>
    </submittedName>
</protein>
<reference evidence="5" key="1">
    <citation type="journal article" date="2014" name="Int. J. Syst. Evol. Microbiol.">
        <title>Complete genome sequence of Corynebacterium casei LMG S-19264T (=DSM 44701T), isolated from a smear-ripened cheese.</title>
        <authorList>
            <consortium name="US DOE Joint Genome Institute (JGI-PGF)"/>
            <person name="Walter F."/>
            <person name="Albersmeier A."/>
            <person name="Kalinowski J."/>
            <person name="Ruckert C."/>
        </authorList>
    </citation>
    <scope>NUCLEOTIDE SEQUENCE</scope>
    <source>
        <strain evidence="5">JCM 13064</strain>
    </source>
</reference>
<feature type="transmembrane region" description="Helical" evidence="3">
    <location>
        <begin position="30"/>
        <end position="52"/>
    </location>
</feature>
<feature type="compositionally biased region" description="Basic and acidic residues" evidence="2">
    <location>
        <begin position="72"/>
        <end position="81"/>
    </location>
</feature>
<dbReference type="InterPro" id="IPR029051">
    <property type="entry name" value="DUF4352"/>
</dbReference>
<feature type="compositionally biased region" description="Pro residues" evidence="2">
    <location>
        <begin position="1"/>
        <end position="10"/>
    </location>
</feature>
<dbReference type="Proteomes" id="UP000645217">
    <property type="component" value="Unassembled WGS sequence"/>
</dbReference>
<keyword evidence="3" id="KW-0812">Transmembrane</keyword>
<feature type="domain" description="DUF4352" evidence="4">
    <location>
        <begin position="86"/>
        <end position="207"/>
    </location>
</feature>
<dbReference type="InterPro" id="IPR029050">
    <property type="entry name" value="Immunoprotect_excell_Ig-like"/>
</dbReference>
<dbReference type="RefSeq" id="WP_189160845.1">
    <property type="nucleotide sequence ID" value="NZ_BMNT01000001.1"/>
</dbReference>